<protein>
    <submittedName>
        <fullName evidence="1">(African queen) hypothetical protein</fullName>
    </submittedName>
</protein>
<dbReference type="AlphaFoldDB" id="A0A8J2W521"/>
<keyword evidence="2" id="KW-1185">Reference proteome</keyword>
<evidence type="ECO:0000313" key="1">
    <source>
        <dbReference type="EMBL" id="CAG9568465.1"/>
    </source>
</evidence>
<proteinExistence type="predicted"/>
<dbReference type="Proteomes" id="UP000789524">
    <property type="component" value="Unassembled WGS sequence"/>
</dbReference>
<reference evidence="1" key="1">
    <citation type="submission" date="2021-09" db="EMBL/GenBank/DDBJ databases">
        <authorList>
            <person name="Martin H S."/>
        </authorList>
    </citation>
    <scope>NUCLEOTIDE SEQUENCE</scope>
</reference>
<dbReference type="EMBL" id="CAKASE010000061">
    <property type="protein sequence ID" value="CAG9568465.1"/>
    <property type="molecule type" value="Genomic_DNA"/>
</dbReference>
<organism evidence="1 2">
    <name type="scientific">Danaus chrysippus</name>
    <name type="common">African queen</name>
    <dbReference type="NCBI Taxonomy" id="151541"/>
    <lineage>
        <taxon>Eukaryota</taxon>
        <taxon>Metazoa</taxon>
        <taxon>Ecdysozoa</taxon>
        <taxon>Arthropoda</taxon>
        <taxon>Hexapoda</taxon>
        <taxon>Insecta</taxon>
        <taxon>Pterygota</taxon>
        <taxon>Neoptera</taxon>
        <taxon>Endopterygota</taxon>
        <taxon>Lepidoptera</taxon>
        <taxon>Glossata</taxon>
        <taxon>Ditrysia</taxon>
        <taxon>Papilionoidea</taxon>
        <taxon>Nymphalidae</taxon>
        <taxon>Danainae</taxon>
        <taxon>Danaini</taxon>
        <taxon>Danaina</taxon>
        <taxon>Danaus</taxon>
        <taxon>Anosia</taxon>
    </lineage>
</organism>
<accession>A0A8J2W521</accession>
<name>A0A8J2W521_9NEOP</name>
<sequence>MFTFRELVAAEEFSFIQPPPPSLNPPPSLLLPRRLIIYQQVCQVVSSNECLWAGAARPHWLRAGSLYNLLLQYTVRGRRPAREAQQQSLCASVASASWTML</sequence>
<evidence type="ECO:0000313" key="2">
    <source>
        <dbReference type="Proteomes" id="UP000789524"/>
    </source>
</evidence>
<gene>
    <name evidence="1" type="ORF">DCHRY22_LOCUS8343</name>
</gene>
<comment type="caution">
    <text evidence="1">The sequence shown here is derived from an EMBL/GenBank/DDBJ whole genome shotgun (WGS) entry which is preliminary data.</text>
</comment>